<organism evidence="2 3">
    <name type="scientific">Azospirillum brasilense</name>
    <dbReference type="NCBI Taxonomy" id="192"/>
    <lineage>
        <taxon>Bacteria</taxon>
        <taxon>Pseudomonadati</taxon>
        <taxon>Pseudomonadota</taxon>
        <taxon>Alphaproteobacteria</taxon>
        <taxon>Rhodospirillales</taxon>
        <taxon>Azospirillaceae</taxon>
        <taxon>Azospirillum</taxon>
    </lineage>
</organism>
<dbReference type="AlphaFoldDB" id="A0A6L3B1L0"/>
<gene>
    <name evidence="2" type="ORF">DS837_10935</name>
</gene>
<proteinExistence type="predicted"/>
<evidence type="ECO:0000313" key="2">
    <source>
        <dbReference type="EMBL" id="KAA0686204.1"/>
    </source>
</evidence>
<evidence type="ECO:0000256" key="1">
    <source>
        <dbReference type="SAM" id="MobiDB-lite"/>
    </source>
</evidence>
<protein>
    <submittedName>
        <fullName evidence="2">Uncharacterized protein</fullName>
    </submittedName>
</protein>
<accession>A0A6L3B1L0</accession>
<evidence type="ECO:0000313" key="3">
    <source>
        <dbReference type="Proteomes" id="UP000476837"/>
    </source>
</evidence>
<feature type="region of interest" description="Disordered" evidence="1">
    <location>
        <begin position="1"/>
        <end position="23"/>
    </location>
</feature>
<reference evidence="2 3" key="1">
    <citation type="submission" date="2018-07" db="EMBL/GenBank/DDBJ databases">
        <title>Genome sequence of Roseomonas fauriae ATCC 49958.</title>
        <authorList>
            <person name="Sant'Anna F.H."/>
            <person name="Baldani J.I."/>
            <person name="Zilli J.E."/>
            <person name="Reis V.M."/>
            <person name="Hartmann A."/>
            <person name="Cruz L."/>
            <person name="de Souza E.M."/>
            <person name="de Oliveira Pedrosa F."/>
            <person name="Passaglia L.M.P."/>
        </authorList>
    </citation>
    <scope>NUCLEOTIDE SEQUENCE [LARGE SCALE GENOMIC DNA]</scope>
    <source>
        <strain evidence="2 3">ATCC 49958</strain>
    </source>
</reference>
<name>A0A6L3B1L0_AZOBR</name>
<dbReference type="Proteomes" id="UP000476837">
    <property type="component" value="Unassembled WGS sequence"/>
</dbReference>
<dbReference type="EMBL" id="QOKV01000005">
    <property type="protein sequence ID" value="KAA0686204.1"/>
    <property type="molecule type" value="Genomic_DNA"/>
</dbReference>
<comment type="caution">
    <text evidence="2">The sequence shown here is derived from an EMBL/GenBank/DDBJ whole genome shotgun (WGS) entry which is preliminary data.</text>
</comment>
<sequence>MPLASAAQAADPGRPSVGTGGIPVFGRLRAHRGGGPVFPDGWAARAPCVAWGGGGRRRLGAGGSA</sequence>